<evidence type="ECO:0000313" key="6">
    <source>
        <dbReference type="Proteomes" id="UP000492821"/>
    </source>
</evidence>
<evidence type="ECO:0000256" key="3">
    <source>
        <dbReference type="ARBA" id="ARBA00022989"/>
    </source>
</evidence>
<evidence type="ECO:0000256" key="1">
    <source>
        <dbReference type="ARBA" id="ARBA00004167"/>
    </source>
</evidence>
<accession>A0A7E4ZTE3</accession>
<dbReference type="InterPro" id="IPR009644">
    <property type="entry name" value="FKTN/MNN4/W02B3.4-1"/>
</dbReference>
<evidence type="ECO:0000256" key="5">
    <source>
        <dbReference type="SAM" id="Phobius"/>
    </source>
</evidence>
<dbReference type="GO" id="GO:0016020">
    <property type="term" value="C:membrane"/>
    <property type="evidence" value="ECO:0007669"/>
    <property type="project" value="UniProtKB-SubCell"/>
</dbReference>
<name>A0A7E4ZTE3_PANRE</name>
<dbReference type="Proteomes" id="UP000492821">
    <property type="component" value="Unassembled WGS sequence"/>
</dbReference>
<reference evidence="7" key="2">
    <citation type="submission" date="2020-10" db="UniProtKB">
        <authorList>
            <consortium name="WormBaseParasite"/>
        </authorList>
    </citation>
    <scope>IDENTIFICATION</scope>
</reference>
<dbReference type="PANTHER" id="PTHR15407:SF28">
    <property type="entry name" value="RIBITOL-5-PHOSPHATE TRANSFERASE FKTN"/>
    <property type="match status" value="1"/>
</dbReference>
<sequence>MANYNGYIGRTKRLFPSFLKYAGVILITILFCHHYYSNRQVTVTYSASRNASNTFPRHWKSLLQYPSTLKLVFIDEPSLNCLIGTVPIEAEQGCQQLYSAHTTRVGTYLSIEEFQKLFYEKIVKGQDGGKKTDKWSTNATIPEQNPDTTIIQYWYHENFEKSIIVSTLKKNDNLNYYKLRGARQLQSHAIRHFDDSKISLASLLDDGQCENDCNAFVPMQIKRHMAYLKAGSLMECNRETALKIPKDATWRLPNVTVPITTHLLDQYIEAGQIPFMCHGTILGWYRDCNIIPHTHDFDFCIHAHQFIPDFHKQFAKDPLHPVWRSIGRREYGFELTFYLNHGIKDHEQAKLDIFYVYEHNSTHLWTPLLMNFQKGTRVQDFLPIVDKLCTADLRGQLFLAPCNVREYLNVRYGSTWEVLNKNAGYFEKGVEYVYDGNWETDISEVLEYF</sequence>
<dbReference type="AlphaFoldDB" id="A0A7E4ZTE3"/>
<comment type="subcellular location">
    <subcellularLocation>
        <location evidence="1">Membrane</location>
        <topology evidence="1">Single-pass membrane protein</topology>
    </subcellularLocation>
</comment>
<evidence type="ECO:0000256" key="4">
    <source>
        <dbReference type="ARBA" id="ARBA00023136"/>
    </source>
</evidence>
<reference evidence="6" key="1">
    <citation type="journal article" date="2013" name="Genetics">
        <title>The draft genome and transcriptome of Panagrellus redivivus are shaped by the harsh demands of a free-living lifestyle.</title>
        <authorList>
            <person name="Srinivasan J."/>
            <person name="Dillman A.R."/>
            <person name="Macchietto M.G."/>
            <person name="Heikkinen L."/>
            <person name="Lakso M."/>
            <person name="Fracchia K.M."/>
            <person name="Antoshechkin I."/>
            <person name="Mortazavi A."/>
            <person name="Wong G."/>
            <person name="Sternberg P.W."/>
        </authorList>
    </citation>
    <scope>NUCLEOTIDE SEQUENCE [LARGE SCALE GENOMIC DNA]</scope>
    <source>
        <strain evidence="6">MT8872</strain>
    </source>
</reference>
<protein>
    <submittedName>
        <fullName evidence="7">Fukutin</fullName>
    </submittedName>
</protein>
<keyword evidence="4 5" id="KW-0472">Membrane</keyword>
<dbReference type="WBParaSite" id="Pan_g16373.t1">
    <property type="protein sequence ID" value="Pan_g16373.t1"/>
    <property type="gene ID" value="Pan_g16373"/>
</dbReference>
<organism evidence="6 7">
    <name type="scientific">Panagrellus redivivus</name>
    <name type="common">Microworm</name>
    <dbReference type="NCBI Taxonomy" id="6233"/>
    <lineage>
        <taxon>Eukaryota</taxon>
        <taxon>Metazoa</taxon>
        <taxon>Ecdysozoa</taxon>
        <taxon>Nematoda</taxon>
        <taxon>Chromadorea</taxon>
        <taxon>Rhabditida</taxon>
        <taxon>Tylenchina</taxon>
        <taxon>Panagrolaimomorpha</taxon>
        <taxon>Panagrolaimoidea</taxon>
        <taxon>Panagrolaimidae</taxon>
        <taxon>Panagrellus</taxon>
    </lineage>
</organism>
<evidence type="ECO:0000256" key="2">
    <source>
        <dbReference type="ARBA" id="ARBA00022692"/>
    </source>
</evidence>
<keyword evidence="3 5" id="KW-1133">Transmembrane helix</keyword>
<dbReference type="PANTHER" id="PTHR15407">
    <property type="entry name" value="FUKUTIN-RELATED"/>
    <property type="match status" value="1"/>
</dbReference>
<keyword evidence="6" id="KW-1185">Reference proteome</keyword>
<keyword evidence="2 5" id="KW-0812">Transmembrane</keyword>
<proteinExistence type="predicted"/>
<evidence type="ECO:0000313" key="7">
    <source>
        <dbReference type="WBParaSite" id="Pan_g16373.t1"/>
    </source>
</evidence>
<feature type="transmembrane region" description="Helical" evidence="5">
    <location>
        <begin position="18"/>
        <end position="36"/>
    </location>
</feature>